<reference evidence="2" key="1">
    <citation type="journal article" date="2019" name="Int. J. Syst. Evol. Microbiol.">
        <title>The Global Catalogue of Microorganisms (GCM) 10K type strain sequencing project: providing services to taxonomists for standard genome sequencing and annotation.</title>
        <authorList>
            <consortium name="The Broad Institute Genomics Platform"/>
            <consortium name="The Broad Institute Genome Sequencing Center for Infectious Disease"/>
            <person name="Wu L."/>
            <person name="Ma J."/>
        </authorList>
    </citation>
    <scope>NUCLEOTIDE SEQUENCE [LARGE SCALE GENOMIC DNA]</scope>
    <source>
        <strain evidence="2">CCM 4481</strain>
    </source>
</reference>
<keyword evidence="2" id="KW-1185">Reference proteome</keyword>
<protein>
    <submittedName>
        <fullName evidence="1">Uncharacterized protein</fullName>
    </submittedName>
</protein>
<evidence type="ECO:0000313" key="2">
    <source>
        <dbReference type="Proteomes" id="UP001595961"/>
    </source>
</evidence>
<gene>
    <name evidence="1" type="ORF">ACFO5W_10540</name>
</gene>
<dbReference type="Proteomes" id="UP001595961">
    <property type="component" value="Unassembled WGS sequence"/>
</dbReference>
<accession>A0ABV9C2Y6</accession>
<evidence type="ECO:0000313" key="1">
    <source>
        <dbReference type="EMBL" id="MFC4527067.1"/>
    </source>
</evidence>
<proteinExistence type="predicted"/>
<organism evidence="1 2">
    <name type="scientific">Dyella halodurans</name>
    <dbReference type="NCBI Taxonomy" id="1920171"/>
    <lineage>
        <taxon>Bacteria</taxon>
        <taxon>Pseudomonadati</taxon>
        <taxon>Pseudomonadota</taxon>
        <taxon>Gammaproteobacteria</taxon>
        <taxon>Lysobacterales</taxon>
        <taxon>Rhodanobacteraceae</taxon>
        <taxon>Dyella</taxon>
    </lineage>
</organism>
<dbReference type="RefSeq" id="WP_380004129.1">
    <property type="nucleotide sequence ID" value="NZ_CP064028.1"/>
</dbReference>
<sequence>MCYSAQIEADYDKFVREWGAVISIKRFVELFWGKRKDGGWTKIPKAMREAFRKPQGEEGFELAKLVAEGDLDLADKLYREVATLQERLAKAEGVLAGPKPTKKAAEDQRIATNKLKAAQHDLTRAEPADKDSRIYPGEWAPVMIKKEGQRIVVPMRYQCRLPR</sequence>
<dbReference type="EMBL" id="JBHSGA010000017">
    <property type="protein sequence ID" value="MFC4527067.1"/>
    <property type="molecule type" value="Genomic_DNA"/>
</dbReference>
<name>A0ABV9C2Y6_9GAMM</name>
<comment type="caution">
    <text evidence="1">The sequence shown here is derived from an EMBL/GenBank/DDBJ whole genome shotgun (WGS) entry which is preliminary data.</text>
</comment>